<dbReference type="RefSeq" id="XP_031571782.1">
    <property type="nucleotide sequence ID" value="XM_031715922.1"/>
</dbReference>
<keyword evidence="4" id="KW-0762">Sugar transport</keyword>
<evidence type="ECO:0000256" key="2">
    <source>
        <dbReference type="ARBA" id="ARBA00009976"/>
    </source>
</evidence>
<evidence type="ECO:0000256" key="6">
    <source>
        <dbReference type="ARBA" id="ARBA00022989"/>
    </source>
</evidence>
<keyword evidence="3" id="KW-0813">Transport</keyword>
<feature type="transmembrane region" description="Helical" evidence="9">
    <location>
        <begin position="276"/>
        <end position="296"/>
    </location>
</feature>
<accession>A0A6P8IXG6</accession>
<feature type="transmembrane region" description="Helical" evidence="9">
    <location>
        <begin position="212"/>
        <end position="232"/>
    </location>
</feature>
<comment type="subcellular location">
    <subcellularLocation>
        <location evidence="1">Golgi apparatus membrane</location>
        <topology evidence="1">Multi-pass membrane protein</topology>
    </subcellularLocation>
</comment>
<feature type="transmembrane region" description="Helical" evidence="9">
    <location>
        <begin position="180"/>
        <end position="200"/>
    </location>
</feature>
<gene>
    <name evidence="11" type="primary">LOC116305920</name>
</gene>
<organism evidence="10 11">
    <name type="scientific">Actinia tenebrosa</name>
    <name type="common">Australian red waratah sea anemone</name>
    <dbReference type="NCBI Taxonomy" id="6105"/>
    <lineage>
        <taxon>Eukaryota</taxon>
        <taxon>Metazoa</taxon>
        <taxon>Cnidaria</taxon>
        <taxon>Anthozoa</taxon>
        <taxon>Hexacorallia</taxon>
        <taxon>Actiniaria</taxon>
        <taxon>Actiniidae</taxon>
        <taxon>Actinia</taxon>
    </lineage>
</organism>
<feature type="transmembrane region" description="Helical" evidence="9">
    <location>
        <begin position="244"/>
        <end position="269"/>
    </location>
</feature>
<dbReference type="GeneID" id="116305920"/>
<dbReference type="Pfam" id="PF04142">
    <property type="entry name" value="Nuc_sug_transp"/>
    <property type="match status" value="2"/>
</dbReference>
<feature type="transmembrane region" description="Helical" evidence="9">
    <location>
        <begin position="603"/>
        <end position="623"/>
    </location>
</feature>
<evidence type="ECO:0000313" key="11">
    <source>
        <dbReference type="RefSeq" id="XP_031571782.1"/>
    </source>
</evidence>
<feature type="transmembrane region" description="Helical" evidence="9">
    <location>
        <begin position="302"/>
        <end position="320"/>
    </location>
</feature>
<dbReference type="SUPFAM" id="SSF103481">
    <property type="entry name" value="Multidrug resistance efflux transporter EmrE"/>
    <property type="match status" value="2"/>
</dbReference>
<dbReference type="FunFam" id="1.10.3730.20:FF:000037">
    <property type="entry name" value="Nucleotide Sugar TransPorter family"/>
    <property type="match status" value="1"/>
</dbReference>
<feature type="transmembrane region" description="Helical" evidence="9">
    <location>
        <begin position="635"/>
        <end position="660"/>
    </location>
</feature>
<dbReference type="InterPro" id="IPR037185">
    <property type="entry name" value="EmrE-like"/>
</dbReference>
<keyword evidence="10" id="KW-1185">Reference proteome</keyword>
<sequence length="727" mass="79593">MAATGAGSFFSIKYLSLIILTLQNALIILMLRYSRTVFGDLYISSTVVVMTEIVKLLVSLTVLLWEKKRFVMWLRCIYSSTLGNPTDMFKMAVPALIYTLQNNLLYVAISNLDAATFQVTYQLKILTTALMSVILLKKPLNKIQWLSLVLLFVGVSIVQLQPTDSGQPKASTSHIKQNPVLGVIVVIASSLCSGFAGVYFEMQLKGTNTTLWVRNLQLSLFGFLLGFIGVFYNDGAAVAEKGFFFGYTPLVKFCICFQALGGLLVGIVVKYADNILKGFSAAIAIVISCIVSVHFFDFKASAEFLLGAGLVIFAIYLYSIGQSTNKTPQKGASSTEAAPAKNDYTRRCVTDTKNVSVLKVFESLGCLCCCPTQTISKMAAGKQQKDENGYFSIKYLSLVVLTLQNASLILTIRYTRTLPGDMYITSTAVVMAEFFKIVTCLIIMFYQFGSFHEWINHLYSSIIKNPVDTLKLSVPALIYTIQNNLQYVAISNLDAATFQVTYQLKILTTALFSVVMLNKSLNKLQWLSLFMLFGGVSVVQLQPTSNVKPTATPASTNVTLATMATAKQNPLIGLLAVVLSSLCSGFAGVYFEKILKGTQGSVWLRNTQLGTYGIIIGLIGMQINDGSKVSEKGFLYGYTTLVWIVISMQAFGGLLVAIVVKYADNILKGFATSFSIILSCIVSVYLFNFHISIQFVLGAVLVMFAIYLYSLPPKATYGPLPTSASKV</sequence>
<proteinExistence type="inferred from homology"/>
<dbReference type="InParanoid" id="A0A6P8IXG6"/>
<keyword evidence="6 9" id="KW-1133">Transmembrane helix</keyword>
<evidence type="ECO:0000256" key="3">
    <source>
        <dbReference type="ARBA" id="ARBA00022448"/>
    </source>
</evidence>
<dbReference type="GO" id="GO:0015165">
    <property type="term" value="F:pyrimidine nucleotide-sugar transmembrane transporter activity"/>
    <property type="evidence" value="ECO:0007669"/>
    <property type="project" value="InterPro"/>
</dbReference>
<evidence type="ECO:0000256" key="5">
    <source>
        <dbReference type="ARBA" id="ARBA00022692"/>
    </source>
</evidence>
<evidence type="ECO:0000256" key="9">
    <source>
        <dbReference type="SAM" id="Phobius"/>
    </source>
</evidence>
<evidence type="ECO:0000256" key="1">
    <source>
        <dbReference type="ARBA" id="ARBA00004653"/>
    </source>
</evidence>
<feature type="transmembrane region" description="Helical" evidence="9">
    <location>
        <begin position="526"/>
        <end position="543"/>
    </location>
</feature>
<dbReference type="AlphaFoldDB" id="A0A6P8IXG6"/>
<feature type="transmembrane region" description="Helical" evidence="9">
    <location>
        <begin position="571"/>
        <end position="591"/>
    </location>
</feature>
<dbReference type="InterPro" id="IPR007271">
    <property type="entry name" value="Nuc_sug_transpt"/>
</dbReference>
<comment type="similarity">
    <text evidence="2">Belongs to the nucleotide-sugar transporter family. SLC35A subfamily.</text>
</comment>
<feature type="transmembrane region" description="Helical" evidence="9">
    <location>
        <begin position="43"/>
        <end position="65"/>
    </location>
</feature>
<keyword evidence="5 9" id="KW-0812">Transmembrane</keyword>
<dbReference type="GO" id="GO:0000139">
    <property type="term" value="C:Golgi membrane"/>
    <property type="evidence" value="ECO:0007669"/>
    <property type="project" value="UniProtKB-SubCell"/>
</dbReference>
<feature type="transmembrane region" description="Helical" evidence="9">
    <location>
        <begin position="143"/>
        <end position="160"/>
    </location>
</feature>
<keyword evidence="8 9" id="KW-0472">Membrane</keyword>
<dbReference type="KEGG" id="aten:116305920"/>
<feature type="transmembrane region" description="Helical" evidence="9">
    <location>
        <begin position="115"/>
        <end position="136"/>
    </location>
</feature>
<feature type="transmembrane region" description="Helical" evidence="9">
    <location>
        <begin position="667"/>
        <end position="687"/>
    </location>
</feature>
<feature type="transmembrane region" description="Helical" evidence="9">
    <location>
        <begin position="12"/>
        <end position="31"/>
    </location>
</feature>
<name>A0A6P8IXG6_ACTTE</name>
<evidence type="ECO:0000256" key="4">
    <source>
        <dbReference type="ARBA" id="ARBA00022597"/>
    </source>
</evidence>
<dbReference type="PANTHER" id="PTHR10231">
    <property type="entry name" value="NUCLEOTIDE-SUGAR TRANSMEMBRANE TRANSPORTER"/>
    <property type="match status" value="1"/>
</dbReference>
<reference evidence="11" key="1">
    <citation type="submission" date="2025-08" db="UniProtKB">
        <authorList>
            <consortium name="RefSeq"/>
        </authorList>
    </citation>
    <scope>IDENTIFICATION</scope>
    <source>
        <tissue evidence="11">Tentacle</tissue>
    </source>
</reference>
<evidence type="ECO:0000256" key="7">
    <source>
        <dbReference type="ARBA" id="ARBA00023034"/>
    </source>
</evidence>
<dbReference type="OrthoDB" id="408493at2759"/>
<keyword evidence="7" id="KW-0333">Golgi apparatus</keyword>
<feature type="transmembrane region" description="Helical" evidence="9">
    <location>
        <begin position="422"/>
        <end position="446"/>
    </location>
</feature>
<evidence type="ECO:0000256" key="8">
    <source>
        <dbReference type="ARBA" id="ARBA00023136"/>
    </source>
</evidence>
<protein>
    <submittedName>
        <fullName evidence="11">Uncharacterized protein LOC116305920</fullName>
    </submittedName>
</protein>
<dbReference type="NCBIfam" id="TIGR00803">
    <property type="entry name" value="nst"/>
    <property type="match status" value="2"/>
</dbReference>
<feature type="transmembrane region" description="Helical" evidence="9">
    <location>
        <begin position="693"/>
        <end position="711"/>
    </location>
</feature>
<dbReference type="Proteomes" id="UP000515163">
    <property type="component" value="Unplaced"/>
</dbReference>
<evidence type="ECO:0000313" key="10">
    <source>
        <dbReference type="Proteomes" id="UP000515163"/>
    </source>
</evidence>